<evidence type="ECO:0000256" key="7">
    <source>
        <dbReference type="ARBA" id="ARBA00033409"/>
    </source>
</evidence>
<dbReference type="Pfam" id="PF02565">
    <property type="entry name" value="RecO_C"/>
    <property type="match status" value="1"/>
</dbReference>
<dbReference type="PANTHER" id="PTHR33991:SF1">
    <property type="entry name" value="DNA REPAIR PROTEIN RECO"/>
    <property type="match status" value="1"/>
</dbReference>
<keyword evidence="11" id="KW-1185">Reference proteome</keyword>
<evidence type="ECO:0000256" key="4">
    <source>
        <dbReference type="ARBA" id="ARBA00022763"/>
    </source>
</evidence>
<dbReference type="OrthoDB" id="9804792at2"/>
<evidence type="ECO:0000256" key="1">
    <source>
        <dbReference type="ARBA" id="ARBA00003065"/>
    </source>
</evidence>
<dbReference type="EMBL" id="FOLO01000006">
    <property type="protein sequence ID" value="SFC21490.1"/>
    <property type="molecule type" value="Genomic_DNA"/>
</dbReference>
<evidence type="ECO:0000256" key="6">
    <source>
        <dbReference type="ARBA" id="ARBA00023204"/>
    </source>
</evidence>
<dbReference type="GO" id="GO:0006302">
    <property type="term" value="P:double-strand break repair"/>
    <property type="evidence" value="ECO:0007669"/>
    <property type="project" value="TreeGrafter"/>
</dbReference>
<keyword evidence="5 8" id="KW-0233">DNA recombination</keyword>
<proteinExistence type="inferred from homology"/>
<dbReference type="STRING" id="1123010.SAMN02745724_01145"/>
<dbReference type="RefSeq" id="WP_091981378.1">
    <property type="nucleotide sequence ID" value="NZ_FOLO01000006.1"/>
</dbReference>
<dbReference type="HAMAP" id="MF_00201">
    <property type="entry name" value="RecO"/>
    <property type="match status" value="1"/>
</dbReference>
<evidence type="ECO:0000313" key="10">
    <source>
        <dbReference type="EMBL" id="SFC21490.1"/>
    </source>
</evidence>
<comment type="function">
    <text evidence="1 8">Involved in DNA repair and RecF pathway recombination.</text>
</comment>
<accession>A0A1I1HK73</accession>
<evidence type="ECO:0000259" key="9">
    <source>
        <dbReference type="Pfam" id="PF11967"/>
    </source>
</evidence>
<feature type="domain" description="DNA replication/recombination mediator RecO N-terminal" evidence="9">
    <location>
        <begin position="1"/>
        <end position="77"/>
    </location>
</feature>
<keyword evidence="4 8" id="KW-0227">DNA damage</keyword>
<dbReference type="Pfam" id="PF11967">
    <property type="entry name" value="RecO_N"/>
    <property type="match status" value="1"/>
</dbReference>
<sequence length="232" mass="27117">MNNQLYQAYLLHKRPFSDSQAMLDILVDGVGQIRMLARLSGKHSVKHKAQLQPFQKLLISFSGNKDLKYLNQFELAGPLNLLSGRALYCGFYLNELCQRIVPHNEPIEQVFVLYNKHLMLLPQSDDYEANLRTFEFQLLELLGYGIDFEFDVEGDKIQEKSFYQYHDEMGWLKLSRQEINEYAVNGKQLQNIHQFNFIDSATRNLAKQLSRYLLKPLLGNKPLKSRELFIKP</sequence>
<gene>
    <name evidence="8" type="primary">recO</name>
    <name evidence="10" type="ORF">SAMN02745724_01145</name>
</gene>
<evidence type="ECO:0000256" key="8">
    <source>
        <dbReference type="HAMAP-Rule" id="MF_00201"/>
    </source>
</evidence>
<dbReference type="GO" id="GO:0043590">
    <property type="term" value="C:bacterial nucleoid"/>
    <property type="evidence" value="ECO:0007669"/>
    <property type="project" value="TreeGrafter"/>
</dbReference>
<name>A0A1I1HK73_9GAMM</name>
<dbReference type="AlphaFoldDB" id="A0A1I1HK73"/>
<dbReference type="Proteomes" id="UP000198862">
    <property type="component" value="Unassembled WGS sequence"/>
</dbReference>
<comment type="similarity">
    <text evidence="2 8">Belongs to the RecO family.</text>
</comment>
<dbReference type="InterPro" id="IPR042242">
    <property type="entry name" value="RecO_C"/>
</dbReference>
<dbReference type="GO" id="GO:0006310">
    <property type="term" value="P:DNA recombination"/>
    <property type="evidence" value="ECO:0007669"/>
    <property type="project" value="UniProtKB-UniRule"/>
</dbReference>
<dbReference type="PANTHER" id="PTHR33991">
    <property type="entry name" value="DNA REPAIR PROTEIN RECO"/>
    <property type="match status" value="1"/>
</dbReference>
<dbReference type="InterPro" id="IPR012340">
    <property type="entry name" value="NA-bd_OB-fold"/>
</dbReference>
<dbReference type="SUPFAM" id="SSF57863">
    <property type="entry name" value="ArfGap/RecO-like zinc finger"/>
    <property type="match status" value="1"/>
</dbReference>
<protein>
    <recommendedName>
        <fullName evidence="3 8">DNA repair protein RecO</fullName>
    </recommendedName>
    <alternativeName>
        <fullName evidence="7 8">Recombination protein O</fullName>
    </alternativeName>
</protein>
<dbReference type="InterPro" id="IPR003717">
    <property type="entry name" value="RecO"/>
</dbReference>
<dbReference type="Gene3D" id="2.40.50.140">
    <property type="entry name" value="Nucleic acid-binding proteins"/>
    <property type="match status" value="1"/>
</dbReference>
<reference evidence="10 11" key="1">
    <citation type="submission" date="2016-10" db="EMBL/GenBank/DDBJ databases">
        <authorList>
            <person name="de Groot N.N."/>
        </authorList>
    </citation>
    <scope>NUCLEOTIDE SEQUENCE [LARGE SCALE GENOMIC DNA]</scope>
    <source>
        <strain evidence="10 11">DSM 6059</strain>
    </source>
</reference>
<evidence type="ECO:0000256" key="2">
    <source>
        <dbReference type="ARBA" id="ARBA00007452"/>
    </source>
</evidence>
<evidence type="ECO:0000313" key="11">
    <source>
        <dbReference type="Proteomes" id="UP000198862"/>
    </source>
</evidence>
<evidence type="ECO:0000256" key="3">
    <source>
        <dbReference type="ARBA" id="ARBA00021310"/>
    </source>
</evidence>
<dbReference type="InterPro" id="IPR022572">
    <property type="entry name" value="DNA_rep/recomb_RecO_N"/>
</dbReference>
<keyword evidence="6 8" id="KW-0234">DNA repair</keyword>
<evidence type="ECO:0000256" key="5">
    <source>
        <dbReference type="ARBA" id="ARBA00023172"/>
    </source>
</evidence>
<dbReference type="Gene3D" id="1.20.1440.120">
    <property type="entry name" value="Recombination protein O, C-terminal domain"/>
    <property type="match status" value="1"/>
</dbReference>
<organism evidence="10 11">
    <name type="scientific">Pseudoalteromonas denitrificans DSM 6059</name>
    <dbReference type="NCBI Taxonomy" id="1123010"/>
    <lineage>
        <taxon>Bacteria</taxon>
        <taxon>Pseudomonadati</taxon>
        <taxon>Pseudomonadota</taxon>
        <taxon>Gammaproteobacteria</taxon>
        <taxon>Alteromonadales</taxon>
        <taxon>Pseudoalteromonadaceae</taxon>
        <taxon>Pseudoalteromonas</taxon>
    </lineage>
</organism>
<dbReference type="InterPro" id="IPR037278">
    <property type="entry name" value="ARFGAP/RecO"/>
</dbReference>
<dbReference type="SUPFAM" id="SSF50249">
    <property type="entry name" value="Nucleic acid-binding proteins"/>
    <property type="match status" value="1"/>
</dbReference>
<dbReference type="NCBIfam" id="TIGR00613">
    <property type="entry name" value="reco"/>
    <property type="match status" value="1"/>
</dbReference>